<evidence type="ECO:0000313" key="5">
    <source>
        <dbReference type="Proteomes" id="UP000671908"/>
    </source>
</evidence>
<dbReference type="Pfam" id="PF08032">
    <property type="entry name" value="SpoU_sub_bind"/>
    <property type="match status" value="1"/>
</dbReference>
<dbReference type="GO" id="GO:0006396">
    <property type="term" value="P:RNA processing"/>
    <property type="evidence" value="ECO:0007669"/>
    <property type="project" value="InterPro"/>
</dbReference>
<dbReference type="Gene3D" id="3.30.1330.30">
    <property type="match status" value="1"/>
</dbReference>
<reference evidence="4 5" key="1">
    <citation type="journal article" date="2021" name="Microbiol. Resour. Announc.">
        <title>Complete Genome Sequences of Three Human Oral Treponema parvum Isolates.</title>
        <authorList>
            <person name="Zeng H."/>
            <person name="Watt R.M."/>
        </authorList>
    </citation>
    <scope>NUCLEOTIDE SEQUENCE [LARGE SCALE GENOMIC DNA]</scope>
    <source>
        <strain evidence="4 5">ATCC 700770</strain>
    </source>
</reference>
<name>A0A975IDR5_9SPIR</name>
<dbReference type="InterPro" id="IPR001537">
    <property type="entry name" value="SpoU_MeTrfase"/>
</dbReference>
<evidence type="ECO:0000256" key="1">
    <source>
        <dbReference type="ARBA" id="ARBA00022603"/>
    </source>
</evidence>
<evidence type="ECO:0000313" key="4">
    <source>
        <dbReference type="EMBL" id="QTQ13078.1"/>
    </source>
</evidence>
<evidence type="ECO:0000259" key="3">
    <source>
        <dbReference type="SMART" id="SM00967"/>
    </source>
</evidence>
<keyword evidence="2" id="KW-0808">Transferase</keyword>
<dbReference type="PANTHER" id="PTHR46429:SF2">
    <property type="entry name" value="TRNA_RRNA METHYLTRANSFERASE"/>
    <property type="match status" value="1"/>
</dbReference>
<proteinExistence type="predicted"/>
<dbReference type="GO" id="GO:0005829">
    <property type="term" value="C:cytosol"/>
    <property type="evidence" value="ECO:0007669"/>
    <property type="project" value="TreeGrafter"/>
</dbReference>
<dbReference type="GO" id="GO:0008173">
    <property type="term" value="F:RNA methyltransferase activity"/>
    <property type="evidence" value="ECO:0007669"/>
    <property type="project" value="InterPro"/>
</dbReference>
<accession>A0A975IDR5</accession>
<dbReference type="Pfam" id="PF00588">
    <property type="entry name" value="SpoU_methylase"/>
    <property type="match status" value="1"/>
</dbReference>
<dbReference type="KEGG" id="tpav:HRQ91_00635"/>
<dbReference type="Gene3D" id="3.40.1280.10">
    <property type="match status" value="1"/>
</dbReference>
<dbReference type="Proteomes" id="UP000671908">
    <property type="component" value="Chromosome"/>
</dbReference>
<keyword evidence="5" id="KW-1185">Reference proteome</keyword>
<dbReference type="SUPFAM" id="SSF75217">
    <property type="entry name" value="alpha/beta knot"/>
    <property type="match status" value="1"/>
</dbReference>
<protein>
    <submittedName>
        <fullName evidence="4">RNA methyltransferase</fullName>
    </submittedName>
</protein>
<dbReference type="EMBL" id="CP054142">
    <property type="protein sequence ID" value="QTQ13078.1"/>
    <property type="molecule type" value="Genomic_DNA"/>
</dbReference>
<dbReference type="GO" id="GO:0032259">
    <property type="term" value="P:methylation"/>
    <property type="evidence" value="ECO:0007669"/>
    <property type="project" value="UniProtKB-KW"/>
</dbReference>
<dbReference type="InterPro" id="IPR029064">
    <property type="entry name" value="Ribosomal_eL30-like_sf"/>
</dbReference>
<dbReference type="InterPro" id="IPR029026">
    <property type="entry name" value="tRNA_m1G_MTases_N"/>
</dbReference>
<keyword evidence="1 4" id="KW-0489">Methyltransferase</keyword>
<dbReference type="InterPro" id="IPR013123">
    <property type="entry name" value="SpoU_subst-bd"/>
</dbReference>
<gene>
    <name evidence="4" type="ORF">HRQ91_00635</name>
</gene>
<dbReference type="SMART" id="SM00967">
    <property type="entry name" value="SpoU_sub_bind"/>
    <property type="match status" value="1"/>
</dbReference>
<dbReference type="AlphaFoldDB" id="A0A975IDR5"/>
<dbReference type="InterPro" id="IPR029028">
    <property type="entry name" value="Alpha/beta_knot_MTases"/>
</dbReference>
<feature type="domain" description="RNA 2-O ribose methyltransferase substrate binding" evidence="3">
    <location>
        <begin position="10"/>
        <end position="85"/>
    </location>
</feature>
<sequence>MKNKAKKELAVCGFEAVLALSRIHPEKITRLYFAENRVHSFGGTCKFLAQHKIPYNTVKDTELEKLCGSVHHQGAVAMIAQPEIEPLTSEITDDWLHKKQSALLLDRIGNANNFGAIVRSAAFFGMKNIIIPLTEEQTSITTSAYRIAQGGMELVNIYSVMSILKLLEALKGKMFRLGSDVGAKTHISQIHALCKTKPALIVLGNEETGISREVKENCDALAVIPSAGMFTDPDKAPPVESLNVAQAASVILYEWAKGNA</sequence>
<evidence type="ECO:0000256" key="2">
    <source>
        <dbReference type="ARBA" id="ARBA00022679"/>
    </source>
</evidence>
<dbReference type="GO" id="GO:0003723">
    <property type="term" value="F:RNA binding"/>
    <property type="evidence" value="ECO:0007669"/>
    <property type="project" value="InterPro"/>
</dbReference>
<organism evidence="4 5">
    <name type="scientific">Treponema parvum</name>
    <dbReference type="NCBI Taxonomy" id="138851"/>
    <lineage>
        <taxon>Bacteria</taxon>
        <taxon>Pseudomonadati</taxon>
        <taxon>Spirochaetota</taxon>
        <taxon>Spirochaetia</taxon>
        <taxon>Spirochaetales</taxon>
        <taxon>Treponemataceae</taxon>
        <taxon>Treponema</taxon>
    </lineage>
</organism>
<dbReference type="RefSeq" id="WP_210119810.1">
    <property type="nucleotide sequence ID" value="NZ_CP054142.1"/>
</dbReference>
<dbReference type="PANTHER" id="PTHR46429">
    <property type="entry name" value="23S RRNA (GUANOSINE-2'-O-)-METHYLTRANSFERASE RLMB"/>
    <property type="match status" value="1"/>
</dbReference>
<dbReference type="SUPFAM" id="SSF55315">
    <property type="entry name" value="L30e-like"/>
    <property type="match status" value="1"/>
</dbReference>
<dbReference type="InterPro" id="IPR004441">
    <property type="entry name" value="rRNA_MeTrfase_TrmH"/>
</dbReference>